<dbReference type="PANTHER" id="PTHR30193:SF37">
    <property type="entry name" value="INNER MEMBRANE ABC TRANSPORTER PERMEASE PROTEIN YCJO"/>
    <property type="match status" value="1"/>
</dbReference>
<name>A0ABN0NY06_TRELE</name>
<organism evidence="9 10">
    <name type="scientific">Treponema lecithinolyticum ATCC 700332</name>
    <dbReference type="NCBI Taxonomy" id="1321815"/>
    <lineage>
        <taxon>Bacteria</taxon>
        <taxon>Pseudomonadati</taxon>
        <taxon>Spirochaetota</taxon>
        <taxon>Spirochaetia</taxon>
        <taxon>Spirochaetales</taxon>
        <taxon>Treponemataceae</taxon>
        <taxon>Treponema</taxon>
    </lineage>
</organism>
<dbReference type="InterPro" id="IPR000515">
    <property type="entry name" value="MetI-like"/>
</dbReference>
<keyword evidence="10" id="KW-1185">Reference proteome</keyword>
<dbReference type="RefSeq" id="WP_021687528.1">
    <property type="nucleotide sequence ID" value="NZ_KI260567.1"/>
</dbReference>
<dbReference type="Proteomes" id="UP000016649">
    <property type="component" value="Unassembled WGS sequence"/>
</dbReference>
<comment type="subcellular location">
    <subcellularLocation>
        <location evidence="1 7">Cell membrane</location>
        <topology evidence="1 7">Multi-pass membrane protein</topology>
    </subcellularLocation>
</comment>
<dbReference type="Gene3D" id="1.10.3720.10">
    <property type="entry name" value="MetI-like"/>
    <property type="match status" value="1"/>
</dbReference>
<evidence type="ECO:0000313" key="10">
    <source>
        <dbReference type="Proteomes" id="UP000016649"/>
    </source>
</evidence>
<feature type="transmembrane region" description="Helical" evidence="7">
    <location>
        <begin position="203"/>
        <end position="227"/>
    </location>
</feature>
<protein>
    <submittedName>
        <fullName evidence="9">ABC transporter, permease protein</fullName>
    </submittedName>
</protein>
<feature type="transmembrane region" description="Helical" evidence="7">
    <location>
        <begin position="260"/>
        <end position="285"/>
    </location>
</feature>
<evidence type="ECO:0000256" key="2">
    <source>
        <dbReference type="ARBA" id="ARBA00022448"/>
    </source>
</evidence>
<feature type="transmembrane region" description="Helical" evidence="7">
    <location>
        <begin position="109"/>
        <end position="131"/>
    </location>
</feature>
<comment type="similarity">
    <text evidence="7">Belongs to the binding-protein-dependent transport system permease family.</text>
</comment>
<evidence type="ECO:0000256" key="1">
    <source>
        <dbReference type="ARBA" id="ARBA00004651"/>
    </source>
</evidence>
<proteinExistence type="inferred from homology"/>
<feature type="transmembrane region" description="Helical" evidence="7">
    <location>
        <begin position="76"/>
        <end position="97"/>
    </location>
</feature>
<keyword evidence="5 7" id="KW-1133">Transmembrane helix</keyword>
<accession>A0ABN0NY06</accession>
<comment type="caution">
    <text evidence="9">The sequence shown here is derived from an EMBL/GenBank/DDBJ whole genome shotgun (WGS) entry which is preliminary data.</text>
</comment>
<keyword evidence="2 7" id="KW-0813">Transport</keyword>
<dbReference type="SUPFAM" id="SSF161098">
    <property type="entry name" value="MetI-like"/>
    <property type="match status" value="1"/>
</dbReference>
<evidence type="ECO:0000256" key="4">
    <source>
        <dbReference type="ARBA" id="ARBA00022692"/>
    </source>
</evidence>
<keyword evidence="4 7" id="KW-0812">Transmembrane</keyword>
<dbReference type="PROSITE" id="PS50928">
    <property type="entry name" value="ABC_TM1"/>
    <property type="match status" value="1"/>
</dbReference>
<evidence type="ECO:0000256" key="6">
    <source>
        <dbReference type="ARBA" id="ARBA00023136"/>
    </source>
</evidence>
<dbReference type="PANTHER" id="PTHR30193">
    <property type="entry name" value="ABC TRANSPORTER PERMEASE PROTEIN"/>
    <property type="match status" value="1"/>
</dbReference>
<evidence type="ECO:0000256" key="3">
    <source>
        <dbReference type="ARBA" id="ARBA00022475"/>
    </source>
</evidence>
<dbReference type="Pfam" id="PF00528">
    <property type="entry name" value="BPD_transp_1"/>
    <property type="match status" value="1"/>
</dbReference>
<dbReference type="InterPro" id="IPR051393">
    <property type="entry name" value="ABC_transporter_permease"/>
</dbReference>
<evidence type="ECO:0000313" key="9">
    <source>
        <dbReference type="EMBL" id="ERJ92565.1"/>
    </source>
</evidence>
<gene>
    <name evidence="9" type="ORF">HMPREF9193_01320</name>
</gene>
<keyword evidence="6 7" id="KW-0472">Membrane</keyword>
<reference evidence="9 10" key="1">
    <citation type="submission" date="2013-08" db="EMBL/GenBank/DDBJ databases">
        <authorList>
            <person name="Weinstock G."/>
            <person name="Sodergren E."/>
            <person name="Wylie T."/>
            <person name="Fulton L."/>
            <person name="Fulton R."/>
            <person name="Fronick C."/>
            <person name="O'Laughlin M."/>
            <person name="Godfrey J."/>
            <person name="Miner T."/>
            <person name="Herter B."/>
            <person name="Appelbaum E."/>
            <person name="Cordes M."/>
            <person name="Lek S."/>
            <person name="Wollam A."/>
            <person name="Pepin K.H."/>
            <person name="Palsikar V.B."/>
            <person name="Mitreva M."/>
            <person name="Wilson R.K."/>
        </authorList>
    </citation>
    <scope>NUCLEOTIDE SEQUENCE [LARGE SCALE GENOMIC DNA]</scope>
    <source>
        <strain evidence="9 10">ATCC 700332</strain>
    </source>
</reference>
<sequence length="295" mass="33413">MKGKLRLMGNDKYWILVMLFPTFFGLIIGTLGSLAASIFLSFTSWDNVNPPVWIGLKNYIKCFTDPQFFNSIVNTVRFACLYVPCCIILSLCVALLLNKTHRAQGFLRAAFFFPSLTSSVAVAMIFTWIYAKDQGLLNRLITHIGLKPVVWLGKEHILYSVTLANVWGALGEGMIIFLAALQSVPHTYYEAATVDGASPLKKLFHITIPCISPAIFFQVIITTVNALQAFEYIYMLTRRTQGESIMTTTVYLIYRNGFRWFNMGLASAQAILLSIVIIIFMLIYFKLEQKLVFYE</sequence>
<evidence type="ECO:0000259" key="8">
    <source>
        <dbReference type="PROSITE" id="PS50928"/>
    </source>
</evidence>
<dbReference type="CDD" id="cd06261">
    <property type="entry name" value="TM_PBP2"/>
    <property type="match status" value="1"/>
</dbReference>
<evidence type="ECO:0000256" key="7">
    <source>
        <dbReference type="RuleBase" id="RU363032"/>
    </source>
</evidence>
<dbReference type="EMBL" id="AWVH01000033">
    <property type="protein sequence ID" value="ERJ92565.1"/>
    <property type="molecule type" value="Genomic_DNA"/>
</dbReference>
<feature type="transmembrane region" description="Helical" evidence="7">
    <location>
        <begin position="12"/>
        <end position="40"/>
    </location>
</feature>
<evidence type="ECO:0000256" key="5">
    <source>
        <dbReference type="ARBA" id="ARBA00022989"/>
    </source>
</evidence>
<feature type="domain" description="ABC transmembrane type-1" evidence="8">
    <location>
        <begin position="72"/>
        <end position="284"/>
    </location>
</feature>
<keyword evidence="3" id="KW-1003">Cell membrane</keyword>
<dbReference type="InterPro" id="IPR035906">
    <property type="entry name" value="MetI-like_sf"/>
</dbReference>